<dbReference type="AlphaFoldDB" id="A0A6G0W3R3"/>
<dbReference type="VEuPathDB" id="FungiDB:AeMF1_009903"/>
<proteinExistence type="predicted"/>
<dbReference type="EMBL" id="VJMJ01000372">
    <property type="protein sequence ID" value="KAF0721672.1"/>
    <property type="molecule type" value="Genomic_DNA"/>
</dbReference>
<protein>
    <recommendedName>
        <fullName evidence="3">START domain-containing protein</fullName>
    </recommendedName>
</protein>
<evidence type="ECO:0000313" key="1">
    <source>
        <dbReference type="EMBL" id="KAF0721672.1"/>
    </source>
</evidence>
<reference evidence="1 2" key="1">
    <citation type="submission" date="2019-07" db="EMBL/GenBank/DDBJ databases">
        <title>Genomics analysis of Aphanomyces spp. identifies a new class of oomycete effector associated with host adaptation.</title>
        <authorList>
            <person name="Gaulin E."/>
        </authorList>
    </citation>
    <scope>NUCLEOTIDE SEQUENCE [LARGE SCALE GENOMIC DNA]</scope>
    <source>
        <strain evidence="1 2">ATCC 201684</strain>
    </source>
</reference>
<evidence type="ECO:0000313" key="2">
    <source>
        <dbReference type="Proteomes" id="UP000481153"/>
    </source>
</evidence>
<dbReference type="PANTHER" id="PTHR13510">
    <property type="entry name" value="FYVE-FINGER-CONTAINING RAB5 EFFECTOR PROTEIN RABENOSYN-5-RELATED"/>
    <property type="match status" value="1"/>
</dbReference>
<dbReference type="Proteomes" id="UP000481153">
    <property type="component" value="Unassembled WGS sequence"/>
</dbReference>
<sequence length="450" mass="50532">MTSPTKSPASSRVLSPPLTLAEENQMRQLGRRLLDQAYAECAASTLNVDRHWDFVRASRGHKIFKAKAGAPSDVMISGIVHGKLHDVMACFYADDSHSFLVNSALMMPKEFIDGEVLHAIDVAADDHPFLFTGLKWCATKWSNRPRDMCYFESTGMAQAIDPLTGQLSTFGYNLIESVDMPGCVPVGTSSIVRTRVSIRRIFRELSVGSTHVMTHCTMDRLESLSLLRRRNLSALPDFLALSNATEVAQSIWLTQRLQCSPAKRKTSFWLQARCALCLSNRTKLEKKSVVESSHSIRVTKRFLCTMCLTQVPSKPPRIMPCLQFDEITLLPTDPELVKSSSRHSPKHSEASFRLKRFAGLPVLGFDDDDCDSFMIAEELGLRSIHNSIVNVRESFKDDDEAQTINPRDNSDGQNHLKAKLSFLAAQMDHTLILLEQQKAHFDHLTSCERY</sequence>
<dbReference type="InterPro" id="IPR052727">
    <property type="entry name" value="Rab4/Rab5_effector"/>
</dbReference>
<name>A0A6G0W3R3_9STRA</name>
<dbReference type="PANTHER" id="PTHR13510:SF44">
    <property type="entry name" value="RABENOSYN-5"/>
    <property type="match status" value="1"/>
</dbReference>
<evidence type="ECO:0008006" key="3">
    <source>
        <dbReference type="Google" id="ProtNLM"/>
    </source>
</evidence>
<gene>
    <name evidence="1" type="ORF">Ae201684_019005</name>
</gene>
<comment type="caution">
    <text evidence="1">The sequence shown here is derived from an EMBL/GenBank/DDBJ whole genome shotgun (WGS) entry which is preliminary data.</text>
</comment>
<keyword evidence="2" id="KW-1185">Reference proteome</keyword>
<organism evidence="1 2">
    <name type="scientific">Aphanomyces euteiches</name>
    <dbReference type="NCBI Taxonomy" id="100861"/>
    <lineage>
        <taxon>Eukaryota</taxon>
        <taxon>Sar</taxon>
        <taxon>Stramenopiles</taxon>
        <taxon>Oomycota</taxon>
        <taxon>Saprolegniomycetes</taxon>
        <taxon>Saprolegniales</taxon>
        <taxon>Verrucalvaceae</taxon>
        <taxon>Aphanomyces</taxon>
    </lineage>
</organism>
<accession>A0A6G0W3R3</accession>